<dbReference type="PRINTS" id="PR01434">
    <property type="entry name" value="NADHDHGNASE5"/>
</dbReference>
<feature type="transmembrane region" description="Helical" evidence="6">
    <location>
        <begin position="84"/>
        <end position="103"/>
    </location>
</feature>
<comment type="subcellular location">
    <subcellularLocation>
        <location evidence="1">Cell membrane</location>
        <topology evidence="1">Multi-pass membrane protein</topology>
    </subcellularLocation>
</comment>
<dbReference type="GO" id="GO:0005886">
    <property type="term" value="C:plasma membrane"/>
    <property type="evidence" value="ECO:0007669"/>
    <property type="project" value="UniProtKB-SubCell"/>
</dbReference>
<accession>A0A3B0R4J3</accession>
<feature type="transmembrane region" description="Helical" evidence="6">
    <location>
        <begin position="115"/>
        <end position="133"/>
    </location>
</feature>
<sequence>MNWTAELGLALLLIIPAVGFASIVLAGKFPNVRDGINLLMGVALLANVIALVGVVGAGARPGLLLTDIGGGLTLQFTLEPLGAMFAALASGLFLLNTVYGIGYMRANKAGDQTRFFASFALAIGAAMGVAASGNMLTLFVFYELLTLSTFPLVTHNGDAKAKKGGRIYLIILMATSVGLLLPAVIATQVFAGSTDFVQGGLLRGSIGPVVTGILLVLYTFGIAKAALMPVHMWLPNAMVAPTPVSAFLHAVAVVKAGVFTMVKMVVYVFGMETVRASPVAHWLAILAGFAIVLASIIAMTKDNLKARLAWSTIGQLSYITLGAMIATPLALLGAALQIVMHAFGKITLFMCAGAIYSANHVTEISKMKGMGKTMPIVFAAFFIGSLSIIGLPPFAGAWPKLILLMGMTSTEDRWFMAALILSSLLNIVYLLPVALNAFMKQPEQAEAGHEHAAAAPPLLTVIPPVLTAIATLALFFMAGPIIEFLRPVFEGVG</sequence>
<evidence type="ECO:0000256" key="2">
    <source>
        <dbReference type="ARBA" id="ARBA00022475"/>
    </source>
</evidence>
<keyword evidence="2" id="KW-1003">Cell membrane</keyword>
<feature type="transmembrane region" description="Helical" evidence="6">
    <location>
        <begin position="374"/>
        <end position="394"/>
    </location>
</feature>
<evidence type="ECO:0000256" key="6">
    <source>
        <dbReference type="SAM" id="Phobius"/>
    </source>
</evidence>
<reference evidence="8" key="1">
    <citation type="submission" date="2018-06" db="EMBL/GenBank/DDBJ databases">
        <authorList>
            <person name="Zhirakovskaya E."/>
        </authorList>
    </citation>
    <scope>NUCLEOTIDE SEQUENCE</scope>
</reference>
<keyword evidence="3 6" id="KW-0812">Transmembrane</keyword>
<evidence type="ECO:0000256" key="1">
    <source>
        <dbReference type="ARBA" id="ARBA00004651"/>
    </source>
</evidence>
<evidence type="ECO:0000256" key="5">
    <source>
        <dbReference type="ARBA" id="ARBA00023136"/>
    </source>
</evidence>
<dbReference type="InterPro" id="IPR001750">
    <property type="entry name" value="ND/Mrp_TM"/>
</dbReference>
<evidence type="ECO:0000256" key="3">
    <source>
        <dbReference type="ARBA" id="ARBA00022692"/>
    </source>
</evidence>
<gene>
    <name evidence="8" type="ORF">MNBD_ALPHA06-250</name>
</gene>
<evidence type="ECO:0000313" key="8">
    <source>
        <dbReference type="EMBL" id="VAV88394.1"/>
    </source>
</evidence>
<feature type="transmembrane region" description="Helical" evidence="6">
    <location>
        <begin position="246"/>
        <end position="267"/>
    </location>
</feature>
<feature type="transmembrane region" description="Helical" evidence="6">
    <location>
        <begin position="458"/>
        <end position="482"/>
    </location>
</feature>
<dbReference type="PANTHER" id="PTHR42703:SF1">
    <property type="entry name" value="NA(+)_H(+) ANTIPORTER SUBUNIT D1"/>
    <property type="match status" value="1"/>
</dbReference>
<organism evidence="8">
    <name type="scientific">hydrothermal vent metagenome</name>
    <dbReference type="NCBI Taxonomy" id="652676"/>
    <lineage>
        <taxon>unclassified sequences</taxon>
        <taxon>metagenomes</taxon>
        <taxon>ecological metagenomes</taxon>
    </lineage>
</organism>
<proteinExistence type="predicted"/>
<feature type="domain" description="NADH:quinone oxidoreductase/Mrp antiporter transmembrane" evidence="7">
    <location>
        <begin position="132"/>
        <end position="424"/>
    </location>
</feature>
<protein>
    <submittedName>
        <fullName evidence="8">Na(+) H(+) antiporter subunit A</fullName>
    </submittedName>
</protein>
<dbReference type="PANTHER" id="PTHR42703">
    <property type="entry name" value="NADH DEHYDROGENASE"/>
    <property type="match status" value="1"/>
</dbReference>
<dbReference type="AlphaFoldDB" id="A0A3B0R4J3"/>
<feature type="transmembrane region" description="Helical" evidence="6">
    <location>
        <begin position="318"/>
        <end position="340"/>
    </location>
</feature>
<feature type="transmembrane region" description="Helical" evidence="6">
    <location>
        <begin position="210"/>
        <end position="234"/>
    </location>
</feature>
<dbReference type="EMBL" id="UOEE01000064">
    <property type="protein sequence ID" value="VAV88394.1"/>
    <property type="molecule type" value="Genomic_DNA"/>
</dbReference>
<keyword evidence="4 6" id="KW-1133">Transmembrane helix</keyword>
<keyword evidence="5 6" id="KW-0472">Membrane</keyword>
<dbReference type="InterPro" id="IPR050586">
    <property type="entry name" value="CPA3_Na-H_Antiporter_D"/>
</dbReference>
<name>A0A3B0R4J3_9ZZZZ</name>
<feature type="transmembrane region" description="Helical" evidence="6">
    <location>
        <begin position="279"/>
        <end position="298"/>
    </location>
</feature>
<feature type="transmembrane region" description="Helical" evidence="6">
    <location>
        <begin position="167"/>
        <end position="190"/>
    </location>
</feature>
<feature type="transmembrane region" description="Helical" evidence="6">
    <location>
        <begin position="36"/>
        <end position="55"/>
    </location>
</feature>
<dbReference type="Pfam" id="PF00361">
    <property type="entry name" value="Proton_antipo_M"/>
    <property type="match status" value="1"/>
</dbReference>
<evidence type="ECO:0000259" key="7">
    <source>
        <dbReference type="Pfam" id="PF00361"/>
    </source>
</evidence>
<feature type="transmembrane region" description="Helical" evidence="6">
    <location>
        <begin position="414"/>
        <end position="438"/>
    </location>
</feature>
<evidence type="ECO:0000256" key="4">
    <source>
        <dbReference type="ARBA" id="ARBA00022989"/>
    </source>
</evidence>